<gene>
    <name evidence="1" type="ORF">DHETER_LOCUS9303</name>
</gene>
<sequence length="50" mass="5753">MKSDRKVKLIQSSIDKTKDNINLDILENTDTKPIPIEIFPIQSKEPTNQN</sequence>
<keyword evidence="2" id="KW-1185">Reference proteome</keyword>
<feature type="non-terminal residue" evidence="1">
    <location>
        <position position="50"/>
    </location>
</feature>
<accession>A0ACA9NHB9</accession>
<protein>
    <submittedName>
        <fullName evidence="1">10044_t:CDS:1</fullName>
    </submittedName>
</protein>
<dbReference type="EMBL" id="CAJVPU010016138">
    <property type="protein sequence ID" value="CAG8651171.1"/>
    <property type="molecule type" value="Genomic_DNA"/>
</dbReference>
<name>A0ACA9NHB9_9GLOM</name>
<dbReference type="Proteomes" id="UP000789702">
    <property type="component" value="Unassembled WGS sequence"/>
</dbReference>
<proteinExistence type="predicted"/>
<evidence type="ECO:0000313" key="2">
    <source>
        <dbReference type="Proteomes" id="UP000789702"/>
    </source>
</evidence>
<organism evidence="1 2">
    <name type="scientific">Dentiscutata heterogama</name>
    <dbReference type="NCBI Taxonomy" id="1316150"/>
    <lineage>
        <taxon>Eukaryota</taxon>
        <taxon>Fungi</taxon>
        <taxon>Fungi incertae sedis</taxon>
        <taxon>Mucoromycota</taxon>
        <taxon>Glomeromycotina</taxon>
        <taxon>Glomeromycetes</taxon>
        <taxon>Diversisporales</taxon>
        <taxon>Gigasporaceae</taxon>
        <taxon>Dentiscutata</taxon>
    </lineage>
</organism>
<evidence type="ECO:0000313" key="1">
    <source>
        <dbReference type="EMBL" id="CAG8651171.1"/>
    </source>
</evidence>
<comment type="caution">
    <text evidence="1">The sequence shown here is derived from an EMBL/GenBank/DDBJ whole genome shotgun (WGS) entry which is preliminary data.</text>
</comment>
<reference evidence="1" key="1">
    <citation type="submission" date="2021-06" db="EMBL/GenBank/DDBJ databases">
        <authorList>
            <person name="Kallberg Y."/>
            <person name="Tangrot J."/>
            <person name="Rosling A."/>
        </authorList>
    </citation>
    <scope>NUCLEOTIDE SEQUENCE</scope>
    <source>
        <strain evidence="1">IL203A</strain>
    </source>
</reference>